<feature type="transmembrane region" description="Helical" evidence="6">
    <location>
        <begin position="185"/>
        <end position="204"/>
    </location>
</feature>
<sequence>MVMSVTTTAAPPTAASRPGLWRLTVTELKLFIRERVGPIWGVGFPLLLLIIFGSIHSFNKPQKDFGGATTLDIYVPVLIAFSIAILALSALPMVLAGYREKGILRRLRTTPMGPVRLLTAQLAVNFAVTVVVVIVILVVARLGYGVALPKQLAGFVIAVLLAAAALLAVGLFVAATAGSGRAAQAIGTILFFPMMFFAGLWVPIAQMPKLLRYISHGTPLGAAVQALQRASEGHWPHPQQLLVMAAYAVVFGLASARLFRWE</sequence>
<evidence type="ECO:0000256" key="1">
    <source>
        <dbReference type="ARBA" id="ARBA00004141"/>
    </source>
</evidence>
<organism evidence="8 9">
    <name type="scientific">Actinoallomurus vinaceus</name>
    <dbReference type="NCBI Taxonomy" id="1080074"/>
    <lineage>
        <taxon>Bacteria</taxon>
        <taxon>Bacillati</taxon>
        <taxon>Actinomycetota</taxon>
        <taxon>Actinomycetes</taxon>
        <taxon>Streptosporangiales</taxon>
        <taxon>Thermomonosporaceae</taxon>
        <taxon>Actinoallomurus</taxon>
    </lineage>
</organism>
<gene>
    <name evidence="8" type="ORF">GCM10023196_105170</name>
</gene>
<keyword evidence="2 6" id="KW-0812">Transmembrane</keyword>
<dbReference type="InterPro" id="IPR000412">
    <property type="entry name" value="ABC_2_transport"/>
</dbReference>
<evidence type="ECO:0000256" key="3">
    <source>
        <dbReference type="ARBA" id="ARBA00022989"/>
    </source>
</evidence>
<protein>
    <recommendedName>
        <fullName evidence="6">Transport permease protein</fullName>
    </recommendedName>
</protein>
<keyword evidence="9" id="KW-1185">Reference proteome</keyword>
<keyword evidence="3 6" id="KW-1133">Transmembrane helix</keyword>
<feature type="domain" description="ABC transmembrane type-2" evidence="7">
    <location>
        <begin position="36"/>
        <end position="262"/>
    </location>
</feature>
<dbReference type="PIRSF" id="PIRSF006648">
    <property type="entry name" value="DrrB"/>
    <property type="match status" value="1"/>
</dbReference>
<dbReference type="Pfam" id="PF01061">
    <property type="entry name" value="ABC2_membrane"/>
    <property type="match status" value="1"/>
</dbReference>
<feature type="transmembrane region" description="Helical" evidence="6">
    <location>
        <begin position="73"/>
        <end position="96"/>
    </location>
</feature>
<comment type="subcellular location">
    <subcellularLocation>
        <location evidence="6">Cell membrane</location>
        <topology evidence="6">Multi-pass membrane protein</topology>
    </subcellularLocation>
    <subcellularLocation>
        <location evidence="1">Membrane</location>
        <topology evidence="1">Multi-pass membrane protein</topology>
    </subcellularLocation>
</comment>
<evidence type="ECO:0000256" key="2">
    <source>
        <dbReference type="ARBA" id="ARBA00022692"/>
    </source>
</evidence>
<accession>A0ABP8UU69</accession>
<dbReference type="InterPro" id="IPR052902">
    <property type="entry name" value="ABC-2_transporter"/>
</dbReference>
<dbReference type="PROSITE" id="PS51012">
    <property type="entry name" value="ABC_TM2"/>
    <property type="match status" value="1"/>
</dbReference>
<dbReference type="EMBL" id="BAABHK010000032">
    <property type="protein sequence ID" value="GAA4640285.1"/>
    <property type="molecule type" value="Genomic_DNA"/>
</dbReference>
<feature type="transmembrane region" description="Helical" evidence="6">
    <location>
        <begin position="39"/>
        <end position="58"/>
    </location>
</feature>
<keyword evidence="5" id="KW-0046">Antibiotic resistance</keyword>
<dbReference type="InterPro" id="IPR013525">
    <property type="entry name" value="ABC2_TM"/>
</dbReference>
<dbReference type="PANTHER" id="PTHR43027:SF2">
    <property type="entry name" value="TRANSPORT PERMEASE PROTEIN"/>
    <property type="match status" value="1"/>
</dbReference>
<evidence type="ECO:0000256" key="6">
    <source>
        <dbReference type="RuleBase" id="RU361157"/>
    </source>
</evidence>
<dbReference type="InterPro" id="IPR047817">
    <property type="entry name" value="ABC2_TM_bact-type"/>
</dbReference>
<evidence type="ECO:0000256" key="5">
    <source>
        <dbReference type="ARBA" id="ARBA00023251"/>
    </source>
</evidence>
<evidence type="ECO:0000259" key="7">
    <source>
        <dbReference type="PROSITE" id="PS51012"/>
    </source>
</evidence>
<feature type="transmembrane region" description="Helical" evidence="6">
    <location>
        <begin position="117"/>
        <end position="140"/>
    </location>
</feature>
<comment type="caution">
    <text evidence="8">The sequence shown here is derived from an EMBL/GenBank/DDBJ whole genome shotgun (WGS) entry which is preliminary data.</text>
</comment>
<proteinExistence type="inferred from homology"/>
<dbReference type="Proteomes" id="UP001501442">
    <property type="component" value="Unassembled WGS sequence"/>
</dbReference>
<name>A0ABP8UU69_9ACTN</name>
<keyword evidence="6" id="KW-1003">Cell membrane</keyword>
<keyword evidence="4 6" id="KW-0472">Membrane</keyword>
<comment type="similarity">
    <text evidence="6">Belongs to the ABC-2 integral membrane protein family.</text>
</comment>
<reference evidence="9" key="1">
    <citation type="journal article" date="2019" name="Int. J. Syst. Evol. Microbiol.">
        <title>The Global Catalogue of Microorganisms (GCM) 10K type strain sequencing project: providing services to taxonomists for standard genome sequencing and annotation.</title>
        <authorList>
            <consortium name="The Broad Institute Genomics Platform"/>
            <consortium name="The Broad Institute Genome Sequencing Center for Infectious Disease"/>
            <person name="Wu L."/>
            <person name="Ma J."/>
        </authorList>
    </citation>
    <scope>NUCLEOTIDE SEQUENCE [LARGE SCALE GENOMIC DNA]</scope>
    <source>
        <strain evidence="9">JCM 17939</strain>
    </source>
</reference>
<feature type="transmembrane region" description="Helical" evidence="6">
    <location>
        <begin position="241"/>
        <end position="259"/>
    </location>
</feature>
<keyword evidence="6" id="KW-0813">Transport</keyword>
<dbReference type="PANTHER" id="PTHR43027">
    <property type="entry name" value="DOXORUBICIN RESISTANCE ABC TRANSPORTER PERMEASE PROTEIN DRRC-RELATED"/>
    <property type="match status" value="1"/>
</dbReference>
<evidence type="ECO:0000313" key="8">
    <source>
        <dbReference type="EMBL" id="GAA4640285.1"/>
    </source>
</evidence>
<feature type="transmembrane region" description="Helical" evidence="6">
    <location>
        <begin position="152"/>
        <end position="173"/>
    </location>
</feature>
<evidence type="ECO:0000313" key="9">
    <source>
        <dbReference type="Proteomes" id="UP001501442"/>
    </source>
</evidence>
<evidence type="ECO:0000256" key="4">
    <source>
        <dbReference type="ARBA" id="ARBA00023136"/>
    </source>
</evidence>